<protein>
    <recommendedName>
        <fullName evidence="1">Bacteriophage T5 Orf172 DNA-binding domain-containing protein</fullName>
    </recommendedName>
</protein>
<dbReference type="AlphaFoldDB" id="A0AAD6X2H2"/>
<evidence type="ECO:0000313" key="3">
    <source>
        <dbReference type="Proteomes" id="UP001218188"/>
    </source>
</evidence>
<proteinExistence type="predicted"/>
<keyword evidence="3" id="KW-1185">Reference proteome</keyword>
<comment type="caution">
    <text evidence="2">The sequence shown here is derived from an EMBL/GenBank/DDBJ whole genome shotgun (WGS) entry which is preliminary data.</text>
</comment>
<dbReference type="InterPro" id="IPR018306">
    <property type="entry name" value="Phage_T5_Orf172_DNA-bd"/>
</dbReference>
<evidence type="ECO:0000259" key="1">
    <source>
        <dbReference type="Pfam" id="PF10544"/>
    </source>
</evidence>
<dbReference type="Pfam" id="PF10544">
    <property type="entry name" value="T5orf172"/>
    <property type="match status" value="1"/>
</dbReference>
<accession>A0AAD6X2H2</accession>
<reference evidence="2" key="1">
    <citation type="submission" date="2023-03" db="EMBL/GenBank/DDBJ databases">
        <title>Massive genome expansion in bonnet fungi (Mycena s.s.) driven by repeated elements and novel gene families across ecological guilds.</title>
        <authorList>
            <consortium name="Lawrence Berkeley National Laboratory"/>
            <person name="Harder C.B."/>
            <person name="Miyauchi S."/>
            <person name="Viragh M."/>
            <person name="Kuo A."/>
            <person name="Thoen E."/>
            <person name="Andreopoulos B."/>
            <person name="Lu D."/>
            <person name="Skrede I."/>
            <person name="Drula E."/>
            <person name="Henrissat B."/>
            <person name="Morin E."/>
            <person name="Kohler A."/>
            <person name="Barry K."/>
            <person name="LaButti K."/>
            <person name="Morin E."/>
            <person name="Salamov A."/>
            <person name="Lipzen A."/>
            <person name="Mereny Z."/>
            <person name="Hegedus B."/>
            <person name="Baldrian P."/>
            <person name="Stursova M."/>
            <person name="Weitz H."/>
            <person name="Taylor A."/>
            <person name="Grigoriev I.V."/>
            <person name="Nagy L.G."/>
            <person name="Martin F."/>
            <person name="Kauserud H."/>
        </authorList>
    </citation>
    <scope>NUCLEOTIDE SEQUENCE</scope>
    <source>
        <strain evidence="2">CBHHK200</strain>
    </source>
</reference>
<dbReference type="Proteomes" id="UP001218188">
    <property type="component" value="Unassembled WGS sequence"/>
</dbReference>
<dbReference type="EMBL" id="JARJCM010000066">
    <property type="protein sequence ID" value="KAJ7033275.1"/>
    <property type="molecule type" value="Genomic_DNA"/>
</dbReference>
<sequence>MECVLLRLLGALPLAYALLFRVRPRRARRRRRTSRFRRFVIRMKQALGWAPYLAALQNQSPADQISAHLEHLDLYALEGAGLVYVTGVSDNQDLADFRAGEITRQEFLSRLSVKVGNTEDLRERRNGYRRKCDKGQTHLWFWCFAVDRRCVGERLCHLEFESAGAACTRSECKGCHVKHREYWKYPALHSFAWIMSRMTGVFATLGQPGLAPTELEDFEIAFPSSQRLQ</sequence>
<feature type="domain" description="Bacteriophage T5 Orf172 DNA-binding" evidence="1">
    <location>
        <begin position="109"/>
        <end position="184"/>
    </location>
</feature>
<gene>
    <name evidence="2" type="ORF">C8F04DRAFT_1261090</name>
</gene>
<evidence type="ECO:0000313" key="2">
    <source>
        <dbReference type="EMBL" id="KAJ7033275.1"/>
    </source>
</evidence>
<organism evidence="2 3">
    <name type="scientific">Mycena alexandri</name>
    <dbReference type="NCBI Taxonomy" id="1745969"/>
    <lineage>
        <taxon>Eukaryota</taxon>
        <taxon>Fungi</taxon>
        <taxon>Dikarya</taxon>
        <taxon>Basidiomycota</taxon>
        <taxon>Agaricomycotina</taxon>
        <taxon>Agaricomycetes</taxon>
        <taxon>Agaricomycetidae</taxon>
        <taxon>Agaricales</taxon>
        <taxon>Marasmiineae</taxon>
        <taxon>Mycenaceae</taxon>
        <taxon>Mycena</taxon>
    </lineage>
</organism>
<name>A0AAD6X2H2_9AGAR</name>